<organism evidence="7 8">
    <name type="scientific">Candidatus Blackburnbacteria bacterium RIFCSPLOWO2_01_FULL_40_20</name>
    <dbReference type="NCBI Taxonomy" id="1797519"/>
    <lineage>
        <taxon>Bacteria</taxon>
        <taxon>Candidatus Blackburniibacteriota</taxon>
    </lineage>
</organism>
<evidence type="ECO:0000256" key="5">
    <source>
        <dbReference type="RuleBase" id="RU003816"/>
    </source>
</evidence>
<comment type="similarity">
    <text evidence="1 4">Belongs to the universal ribosomal protein uS9 family.</text>
</comment>
<sequence>MAKKKATKDYVFAVGRRKSSIARVRLNQGRGQTLVNSTTVEEYFKDVDASTKLWSKPFQVTKTEGKYWVSAKIAGGGKKGQLESLVHGIARALVATDSDAHRLALKKHGLLTRDSRTRERRKVGTGGKARRRKQSPKR</sequence>
<dbReference type="InterPro" id="IPR000754">
    <property type="entry name" value="Ribosomal_uS9"/>
</dbReference>
<gene>
    <name evidence="7" type="ORF">A3A77_02640</name>
</gene>
<dbReference type="InterPro" id="IPR020568">
    <property type="entry name" value="Ribosomal_Su5_D2-typ_SF"/>
</dbReference>
<dbReference type="NCBIfam" id="NF001099">
    <property type="entry name" value="PRK00132.1"/>
    <property type="match status" value="1"/>
</dbReference>
<evidence type="ECO:0000256" key="4">
    <source>
        <dbReference type="RuleBase" id="RU003815"/>
    </source>
</evidence>
<evidence type="ECO:0000313" key="8">
    <source>
        <dbReference type="Proteomes" id="UP000178659"/>
    </source>
</evidence>
<name>A0A1G1VDM4_9BACT</name>
<reference evidence="7 8" key="1">
    <citation type="journal article" date="2016" name="Nat. Commun.">
        <title>Thousands of microbial genomes shed light on interconnected biogeochemical processes in an aquifer system.</title>
        <authorList>
            <person name="Anantharaman K."/>
            <person name="Brown C.T."/>
            <person name="Hug L.A."/>
            <person name="Sharon I."/>
            <person name="Castelle C.J."/>
            <person name="Probst A.J."/>
            <person name="Thomas B.C."/>
            <person name="Singh A."/>
            <person name="Wilkins M.J."/>
            <person name="Karaoz U."/>
            <person name="Brodie E.L."/>
            <person name="Williams K.H."/>
            <person name="Hubbard S.S."/>
            <person name="Banfield J.F."/>
        </authorList>
    </citation>
    <scope>NUCLEOTIDE SEQUENCE [LARGE SCALE GENOMIC DNA]</scope>
</reference>
<dbReference type="Gene3D" id="3.30.230.10">
    <property type="match status" value="1"/>
</dbReference>
<keyword evidence="2 4" id="KW-0689">Ribosomal protein</keyword>
<dbReference type="GO" id="GO:0003723">
    <property type="term" value="F:RNA binding"/>
    <property type="evidence" value="ECO:0007669"/>
    <property type="project" value="TreeGrafter"/>
</dbReference>
<dbReference type="PANTHER" id="PTHR21569">
    <property type="entry name" value="RIBOSOMAL PROTEIN S9"/>
    <property type="match status" value="1"/>
</dbReference>
<evidence type="ECO:0000256" key="6">
    <source>
        <dbReference type="SAM" id="MobiDB-lite"/>
    </source>
</evidence>
<dbReference type="GO" id="GO:0022627">
    <property type="term" value="C:cytosolic small ribosomal subunit"/>
    <property type="evidence" value="ECO:0007669"/>
    <property type="project" value="TreeGrafter"/>
</dbReference>
<dbReference type="InterPro" id="IPR014721">
    <property type="entry name" value="Ribsml_uS5_D2-typ_fold_subgr"/>
</dbReference>
<dbReference type="Pfam" id="PF00380">
    <property type="entry name" value="Ribosomal_S9"/>
    <property type="match status" value="1"/>
</dbReference>
<dbReference type="GO" id="GO:0006412">
    <property type="term" value="P:translation"/>
    <property type="evidence" value="ECO:0007669"/>
    <property type="project" value="InterPro"/>
</dbReference>
<evidence type="ECO:0000313" key="7">
    <source>
        <dbReference type="EMBL" id="OGY13302.1"/>
    </source>
</evidence>
<dbReference type="PROSITE" id="PS00360">
    <property type="entry name" value="RIBOSOMAL_S9"/>
    <property type="match status" value="1"/>
</dbReference>
<keyword evidence="3 4" id="KW-0687">Ribonucleoprotein</keyword>
<dbReference type="PANTHER" id="PTHR21569:SF1">
    <property type="entry name" value="SMALL RIBOSOMAL SUBUNIT PROTEIN US9M"/>
    <property type="match status" value="1"/>
</dbReference>
<dbReference type="AlphaFoldDB" id="A0A1G1VDM4"/>
<dbReference type="EMBL" id="MHCC01000017">
    <property type="protein sequence ID" value="OGY13302.1"/>
    <property type="molecule type" value="Genomic_DNA"/>
</dbReference>
<evidence type="ECO:0000256" key="2">
    <source>
        <dbReference type="ARBA" id="ARBA00022980"/>
    </source>
</evidence>
<accession>A0A1G1VDM4</accession>
<proteinExistence type="inferred from homology"/>
<evidence type="ECO:0000256" key="1">
    <source>
        <dbReference type="ARBA" id="ARBA00005251"/>
    </source>
</evidence>
<dbReference type="SUPFAM" id="SSF54211">
    <property type="entry name" value="Ribosomal protein S5 domain 2-like"/>
    <property type="match status" value="1"/>
</dbReference>
<dbReference type="InterPro" id="IPR020574">
    <property type="entry name" value="Ribosomal_uS9_CS"/>
</dbReference>
<feature type="region of interest" description="Disordered" evidence="6">
    <location>
        <begin position="109"/>
        <end position="138"/>
    </location>
</feature>
<dbReference type="InterPro" id="IPR023035">
    <property type="entry name" value="Ribosomal_uS9_bac/plastid"/>
</dbReference>
<comment type="caution">
    <text evidence="7">The sequence shown here is derived from an EMBL/GenBank/DDBJ whole genome shotgun (WGS) entry which is preliminary data.</text>
</comment>
<feature type="compositionally biased region" description="Basic residues" evidence="6">
    <location>
        <begin position="118"/>
        <end position="138"/>
    </location>
</feature>
<protein>
    <recommendedName>
        <fullName evidence="5">30S ribosomal protein S9</fullName>
    </recommendedName>
</protein>
<evidence type="ECO:0000256" key="3">
    <source>
        <dbReference type="ARBA" id="ARBA00023274"/>
    </source>
</evidence>
<dbReference type="Proteomes" id="UP000178659">
    <property type="component" value="Unassembled WGS sequence"/>
</dbReference>
<dbReference type="GO" id="GO:0003735">
    <property type="term" value="F:structural constituent of ribosome"/>
    <property type="evidence" value="ECO:0007669"/>
    <property type="project" value="InterPro"/>
</dbReference>